<keyword evidence="3" id="KW-0813">Transport</keyword>
<evidence type="ECO:0000256" key="8">
    <source>
        <dbReference type="SAM" id="Phobius"/>
    </source>
</evidence>
<evidence type="ECO:0000256" key="6">
    <source>
        <dbReference type="ARBA" id="ARBA00023136"/>
    </source>
</evidence>
<dbReference type="GO" id="GO:0005886">
    <property type="term" value="C:plasma membrane"/>
    <property type="evidence" value="ECO:0007669"/>
    <property type="project" value="UniProtKB-SubCell"/>
</dbReference>
<evidence type="ECO:0000259" key="9">
    <source>
        <dbReference type="PROSITE" id="PS50850"/>
    </source>
</evidence>
<evidence type="ECO:0000256" key="1">
    <source>
        <dbReference type="ARBA" id="ARBA00004651"/>
    </source>
</evidence>
<feature type="transmembrane region" description="Helical" evidence="8">
    <location>
        <begin position="21"/>
        <end position="41"/>
    </location>
</feature>
<feature type="region of interest" description="Disordered" evidence="7">
    <location>
        <begin position="199"/>
        <end position="228"/>
    </location>
</feature>
<protein>
    <recommendedName>
        <fullName evidence="9">Major facilitator superfamily (MFS) profile domain-containing protein</fullName>
    </recommendedName>
</protein>
<feature type="transmembrane region" description="Helical" evidence="8">
    <location>
        <begin position="394"/>
        <end position="417"/>
    </location>
</feature>
<keyword evidence="4 8" id="KW-0812">Transmembrane</keyword>
<feature type="transmembrane region" description="Helical" evidence="8">
    <location>
        <begin position="311"/>
        <end position="329"/>
    </location>
</feature>
<dbReference type="InterPro" id="IPR020846">
    <property type="entry name" value="MFS_dom"/>
</dbReference>
<keyword evidence="5 8" id="KW-1133">Transmembrane helix</keyword>
<gene>
    <name evidence="10" type="ORF">LIP_2521</name>
</gene>
<feature type="transmembrane region" description="Helical" evidence="8">
    <location>
        <begin position="369"/>
        <end position="388"/>
    </location>
</feature>
<feature type="domain" description="Major facilitator superfamily (MFS) profile" evidence="9">
    <location>
        <begin position="18"/>
        <end position="421"/>
    </location>
</feature>
<keyword evidence="11" id="KW-1185">Reference proteome</keyword>
<dbReference type="InterPro" id="IPR051788">
    <property type="entry name" value="MFS_Transporter"/>
</dbReference>
<dbReference type="Proteomes" id="UP000065807">
    <property type="component" value="Chromosome"/>
</dbReference>
<evidence type="ECO:0000256" key="7">
    <source>
        <dbReference type="SAM" id="MobiDB-lite"/>
    </source>
</evidence>
<dbReference type="SUPFAM" id="SSF103473">
    <property type="entry name" value="MFS general substrate transporter"/>
    <property type="match status" value="1"/>
</dbReference>
<dbReference type="STRING" id="1555112.LIP_2521"/>
<evidence type="ECO:0000256" key="4">
    <source>
        <dbReference type="ARBA" id="ARBA00022692"/>
    </source>
</evidence>
<feature type="transmembrane region" description="Helical" evidence="8">
    <location>
        <begin position="278"/>
        <end position="299"/>
    </location>
</feature>
<dbReference type="Gene3D" id="1.20.1250.20">
    <property type="entry name" value="MFS general substrate transporter like domains"/>
    <property type="match status" value="2"/>
</dbReference>
<feature type="transmembrane region" description="Helical" evidence="8">
    <location>
        <begin position="109"/>
        <end position="130"/>
    </location>
</feature>
<dbReference type="AlphaFoldDB" id="A0A0K2SMK9"/>
<feature type="transmembrane region" description="Helical" evidence="8">
    <location>
        <begin position="53"/>
        <end position="72"/>
    </location>
</feature>
<reference evidence="11" key="2">
    <citation type="journal article" date="2016" name="Int. J. Syst. Evol. Microbiol.">
        <title>Complete genome sequence and cell structure of Limnochorda pilosa, a Gram-negative spore-former within the phylum Firmicutes.</title>
        <authorList>
            <person name="Watanabe M."/>
            <person name="Kojima H."/>
            <person name="Fukui M."/>
        </authorList>
    </citation>
    <scope>NUCLEOTIDE SEQUENCE [LARGE SCALE GENOMIC DNA]</scope>
    <source>
        <strain evidence="11">HC45</strain>
    </source>
</reference>
<feature type="transmembrane region" description="Helical" evidence="8">
    <location>
        <begin position="142"/>
        <end position="164"/>
    </location>
</feature>
<name>A0A0K2SMK9_LIMPI</name>
<dbReference type="Pfam" id="PF07690">
    <property type="entry name" value="MFS_1"/>
    <property type="match status" value="2"/>
</dbReference>
<keyword evidence="6 8" id="KW-0472">Membrane</keyword>
<comment type="subcellular location">
    <subcellularLocation>
        <location evidence="1">Cell membrane</location>
        <topology evidence="1">Multi-pass membrane protein</topology>
    </subcellularLocation>
</comment>
<accession>A0A0K2SMK9</accession>
<dbReference type="KEGG" id="lpil:LIP_2521"/>
<feature type="transmembrane region" description="Helical" evidence="8">
    <location>
        <begin position="176"/>
        <end position="194"/>
    </location>
</feature>
<dbReference type="GO" id="GO:0022857">
    <property type="term" value="F:transmembrane transporter activity"/>
    <property type="evidence" value="ECO:0007669"/>
    <property type="project" value="InterPro"/>
</dbReference>
<evidence type="ECO:0000256" key="5">
    <source>
        <dbReference type="ARBA" id="ARBA00022989"/>
    </source>
</evidence>
<evidence type="ECO:0000313" key="11">
    <source>
        <dbReference type="Proteomes" id="UP000065807"/>
    </source>
</evidence>
<comment type="similarity">
    <text evidence="2">Belongs to the major facilitator superfamily.</text>
</comment>
<feature type="transmembrane region" description="Helical" evidence="8">
    <location>
        <begin position="244"/>
        <end position="266"/>
    </location>
</feature>
<dbReference type="PROSITE" id="PS50850">
    <property type="entry name" value="MFS"/>
    <property type="match status" value="1"/>
</dbReference>
<feature type="transmembrane region" description="Helical" evidence="8">
    <location>
        <begin position="84"/>
        <end position="103"/>
    </location>
</feature>
<evidence type="ECO:0000313" key="10">
    <source>
        <dbReference type="EMBL" id="BAS28351.1"/>
    </source>
</evidence>
<dbReference type="EMBL" id="AP014924">
    <property type="protein sequence ID" value="BAS28351.1"/>
    <property type="molecule type" value="Genomic_DNA"/>
</dbReference>
<dbReference type="PANTHER" id="PTHR23514:SF3">
    <property type="entry name" value="BYPASS OF STOP CODON PROTEIN 6"/>
    <property type="match status" value="1"/>
</dbReference>
<evidence type="ECO:0000256" key="2">
    <source>
        <dbReference type="ARBA" id="ARBA00008335"/>
    </source>
</evidence>
<dbReference type="InterPro" id="IPR036259">
    <property type="entry name" value="MFS_trans_sf"/>
</dbReference>
<reference evidence="11" key="1">
    <citation type="submission" date="2015-07" db="EMBL/GenBank/DDBJ databases">
        <title>Complete genome sequence and phylogenetic analysis of Limnochorda pilosa.</title>
        <authorList>
            <person name="Watanabe M."/>
            <person name="Kojima H."/>
            <person name="Fukui M."/>
        </authorList>
    </citation>
    <scope>NUCLEOTIDE SEQUENCE [LARGE SCALE GENOMIC DNA]</scope>
    <source>
        <strain evidence="11">HC45</strain>
    </source>
</reference>
<proteinExistence type="inferred from homology"/>
<dbReference type="PANTHER" id="PTHR23514">
    <property type="entry name" value="BYPASS OF STOP CODON PROTEIN 6"/>
    <property type="match status" value="1"/>
</dbReference>
<dbReference type="InterPro" id="IPR011701">
    <property type="entry name" value="MFS"/>
</dbReference>
<sequence length="433" mass="43697">MEAGIRASDVPRAHAAAWIRTAYLGYFTIGMLSTVFGPLLVGVRDQLGLTHAQAGLLITAQFLASIVGLLVGGPAADRAGKRRVLAWAALLLLAGAAGVGAAARFGLLLAAFAVLGAGFGAMDGTGNALVSDLAPSGRAAALNRLNVIFSTGALAAPFLVARLFSAGLAGPAARASAYGVTALLSLLFLARSLVHGPLPGEPSLRHGPGGRRTPPSPGRGPAGSDPAAGHPGWAGVAELLSDRALWLMGTILLAYVALEASVGNWWAAYLHEAVGADAATAGDVLTGFFVGVALGRLATSLVVERLGYVRTLLLEAAGAAALLPAALLARTPAGAASVALAGFFAAGLWGTTLALAAERHPGRSGTISGLLMAMAALGSSLFPLWIGFLGDRVGLRAGFLTLEGVLLLMVALVGLLARELHGRPVGGRHRERA</sequence>
<evidence type="ECO:0000256" key="3">
    <source>
        <dbReference type="ARBA" id="ARBA00022448"/>
    </source>
</evidence>
<feature type="transmembrane region" description="Helical" evidence="8">
    <location>
        <begin position="335"/>
        <end position="357"/>
    </location>
</feature>
<organism evidence="10 11">
    <name type="scientific">Limnochorda pilosa</name>
    <dbReference type="NCBI Taxonomy" id="1555112"/>
    <lineage>
        <taxon>Bacteria</taxon>
        <taxon>Bacillati</taxon>
        <taxon>Bacillota</taxon>
        <taxon>Limnochordia</taxon>
        <taxon>Limnochordales</taxon>
        <taxon>Limnochordaceae</taxon>
        <taxon>Limnochorda</taxon>
    </lineage>
</organism>
<dbReference type="OrthoDB" id="1674541at2"/>